<dbReference type="PANTHER" id="PTHR11078:SF3">
    <property type="entry name" value="ANTITERMINATION NUSB DOMAIN-CONTAINING PROTEIN"/>
    <property type="match status" value="1"/>
</dbReference>
<dbReference type="NCBIfam" id="TIGR01951">
    <property type="entry name" value="nusB"/>
    <property type="match status" value="1"/>
</dbReference>
<keyword evidence="5 6" id="KW-0804">Transcription</keyword>
<dbReference type="HAMAP" id="MF_00073">
    <property type="entry name" value="NusB"/>
    <property type="match status" value="1"/>
</dbReference>
<evidence type="ECO:0000256" key="3">
    <source>
        <dbReference type="ARBA" id="ARBA00022884"/>
    </source>
</evidence>
<dbReference type="Proteomes" id="UP001161405">
    <property type="component" value="Unassembled WGS sequence"/>
</dbReference>
<dbReference type="SUPFAM" id="SSF48013">
    <property type="entry name" value="NusB-like"/>
    <property type="match status" value="1"/>
</dbReference>
<keyword evidence="2 6" id="KW-0889">Transcription antitermination</keyword>
<evidence type="ECO:0000259" key="7">
    <source>
        <dbReference type="Pfam" id="PF01029"/>
    </source>
</evidence>
<accession>A0ABQ5USG7</accession>
<gene>
    <name evidence="6 8" type="primary">nusB</name>
    <name evidence="8" type="ORF">GCM10007879_24740</name>
</gene>
<dbReference type="PANTHER" id="PTHR11078">
    <property type="entry name" value="N UTILIZATION SUBSTANCE PROTEIN B-RELATED"/>
    <property type="match status" value="1"/>
</dbReference>
<comment type="function">
    <text evidence="6">Involved in transcription antitermination. Required for transcription of ribosomal RNA (rRNA) genes. Binds specifically to the boxA antiterminator sequence of the ribosomal RNA (rrn) operons.</text>
</comment>
<reference evidence="8" key="2">
    <citation type="submission" date="2023-01" db="EMBL/GenBank/DDBJ databases">
        <title>Draft genome sequence of Maritalea porphyrae strain NBRC 107169.</title>
        <authorList>
            <person name="Sun Q."/>
            <person name="Mori K."/>
        </authorList>
    </citation>
    <scope>NUCLEOTIDE SEQUENCE</scope>
    <source>
        <strain evidence="8">NBRC 107169</strain>
    </source>
</reference>
<dbReference type="Pfam" id="PF01029">
    <property type="entry name" value="NusB"/>
    <property type="match status" value="1"/>
</dbReference>
<evidence type="ECO:0000256" key="6">
    <source>
        <dbReference type="HAMAP-Rule" id="MF_00073"/>
    </source>
</evidence>
<keyword evidence="4 6" id="KW-0805">Transcription regulation</keyword>
<dbReference type="InterPro" id="IPR035926">
    <property type="entry name" value="NusB-like_sf"/>
</dbReference>
<evidence type="ECO:0000256" key="2">
    <source>
        <dbReference type="ARBA" id="ARBA00022814"/>
    </source>
</evidence>
<dbReference type="Gene3D" id="1.10.940.10">
    <property type="entry name" value="NusB-like"/>
    <property type="match status" value="1"/>
</dbReference>
<dbReference type="InterPro" id="IPR011605">
    <property type="entry name" value="NusB_fam"/>
</dbReference>
<name>A0ABQ5USG7_9HYPH</name>
<evidence type="ECO:0000313" key="8">
    <source>
        <dbReference type="EMBL" id="GLQ18225.1"/>
    </source>
</evidence>
<keyword evidence="3 6" id="KW-0694">RNA-binding</keyword>
<reference evidence="8" key="1">
    <citation type="journal article" date="2014" name="Int. J. Syst. Evol. Microbiol.">
        <title>Complete genome of a new Firmicutes species belonging to the dominant human colonic microbiota ('Ruminococcus bicirculans') reveals two chromosomes and a selective capacity to utilize plant glucans.</title>
        <authorList>
            <consortium name="NISC Comparative Sequencing Program"/>
            <person name="Wegmann U."/>
            <person name="Louis P."/>
            <person name="Goesmann A."/>
            <person name="Henrissat B."/>
            <person name="Duncan S.H."/>
            <person name="Flint H.J."/>
        </authorList>
    </citation>
    <scope>NUCLEOTIDE SEQUENCE</scope>
    <source>
        <strain evidence="8">NBRC 107169</strain>
    </source>
</reference>
<dbReference type="InterPro" id="IPR006027">
    <property type="entry name" value="NusB_RsmB_TIM44"/>
</dbReference>
<feature type="domain" description="NusB/RsmB/TIM44" evidence="7">
    <location>
        <begin position="19"/>
        <end position="151"/>
    </location>
</feature>
<protein>
    <recommendedName>
        <fullName evidence="6">Transcription antitermination protein NusB</fullName>
    </recommendedName>
    <alternativeName>
        <fullName evidence="6">Antitermination factor NusB</fullName>
    </alternativeName>
</protein>
<comment type="similarity">
    <text evidence="1 6">Belongs to the NusB family.</text>
</comment>
<evidence type="ECO:0000256" key="1">
    <source>
        <dbReference type="ARBA" id="ARBA00005952"/>
    </source>
</evidence>
<evidence type="ECO:0000313" key="9">
    <source>
        <dbReference type="Proteomes" id="UP001161405"/>
    </source>
</evidence>
<organism evidence="8 9">
    <name type="scientific">Maritalea porphyrae</name>
    <dbReference type="NCBI Taxonomy" id="880732"/>
    <lineage>
        <taxon>Bacteria</taxon>
        <taxon>Pseudomonadati</taxon>
        <taxon>Pseudomonadota</taxon>
        <taxon>Alphaproteobacteria</taxon>
        <taxon>Hyphomicrobiales</taxon>
        <taxon>Devosiaceae</taxon>
        <taxon>Maritalea</taxon>
    </lineage>
</organism>
<sequence>MAGDKPTKDPGKANQRGAARLAAVQALYQMDVGRAPFDATVEQFKLFHLGKEVEGEEYLPADEDYFKQILDGVRTYQVKIDPIVDNSLVEGWPVTRIDSTLRAILRSAAFEMLYKKDIPARVVISEYVDVANAFFDKDQPAMVNGVLNNIATTFRADEVK</sequence>
<evidence type="ECO:0000256" key="5">
    <source>
        <dbReference type="ARBA" id="ARBA00023163"/>
    </source>
</evidence>
<keyword evidence="9" id="KW-1185">Reference proteome</keyword>
<proteinExistence type="inferred from homology"/>
<dbReference type="EMBL" id="BSNI01000002">
    <property type="protein sequence ID" value="GLQ18225.1"/>
    <property type="molecule type" value="Genomic_DNA"/>
</dbReference>
<comment type="caution">
    <text evidence="8">The sequence shown here is derived from an EMBL/GenBank/DDBJ whole genome shotgun (WGS) entry which is preliminary data.</text>
</comment>
<evidence type="ECO:0000256" key="4">
    <source>
        <dbReference type="ARBA" id="ARBA00023015"/>
    </source>
</evidence>
<dbReference type="RefSeq" id="WP_284364998.1">
    <property type="nucleotide sequence ID" value="NZ_BSNI01000002.1"/>
</dbReference>